<dbReference type="SUPFAM" id="SSF56281">
    <property type="entry name" value="Metallo-hydrolase/oxidoreductase"/>
    <property type="match status" value="1"/>
</dbReference>
<reference evidence="2 3" key="1">
    <citation type="submission" date="2007-10" db="EMBL/GenBank/DDBJ databases">
        <title>Complete sequence of Desulfococcus oleovorans Hxd3.</title>
        <authorList>
            <consortium name="US DOE Joint Genome Institute"/>
            <person name="Copeland A."/>
            <person name="Lucas S."/>
            <person name="Lapidus A."/>
            <person name="Barry K."/>
            <person name="Glavina del Rio T."/>
            <person name="Dalin E."/>
            <person name="Tice H."/>
            <person name="Pitluck S."/>
            <person name="Kiss H."/>
            <person name="Brettin T."/>
            <person name="Bruce D."/>
            <person name="Detter J.C."/>
            <person name="Han C."/>
            <person name="Schmutz J."/>
            <person name="Larimer F."/>
            <person name="Land M."/>
            <person name="Hauser L."/>
            <person name="Kyrpides N."/>
            <person name="Kim E."/>
            <person name="Wawrik B."/>
            <person name="Richardson P."/>
        </authorList>
    </citation>
    <scope>NUCLEOTIDE SEQUENCE [LARGE SCALE GENOMIC DNA]</scope>
    <source>
        <strain evidence="3">DSM 6200 / JCM 39069 / Hxd3</strain>
    </source>
</reference>
<dbReference type="CDD" id="cd07725">
    <property type="entry name" value="TTHA1429-like_MBL-fold"/>
    <property type="match status" value="1"/>
</dbReference>
<dbReference type="InterPro" id="IPR036866">
    <property type="entry name" value="RibonucZ/Hydroxyglut_hydro"/>
</dbReference>
<dbReference type="EMBL" id="CP000859">
    <property type="protein sequence ID" value="ABW68360.1"/>
    <property type="molecule type" value="Genomic_DNA"/>
</dbReference>
<organism evidence="2 3">
    <name type="scientific">Desulfosudis oleivorans (strain DSM 6200 / JCM 39069 / Hxd3)</name>
    <name type="common">Desulfococcus oleovorans</name>
    <dbReference type="NCBI Taxonomy" id="96561"/>
    <lineage>
        <taxon>Bacteria</taxon>
        <taxon>Pseudomonadati</taxon>
        <taxon>Thermodesulfobacteriota</taxon>
        <taxon>Desulfobacteria</taxon>
        <taxon>Desulfobacterales</taxon>
        <taxon>Desulfosudaceae</taxon>
        <taxon>Desulfosudis</taxon>
    </lineage>
</organism>
<proteinExistence type="predicted"/>
<dbReference type="Proteomes" id="UP000008561">
    <property type="component" value="Chromosome"/>
</dbReference>
<dbReference type="InterPro" id="IPR036388">
    <property type="entry name" value="WH-like_DNA-bd_sf"/>
</dbReference>
<dbReference type="HOGENOM" id="CLU_048478_0_0_7"/>
<dbReference type="OrthoDB" id="9802248at2"/>
<accession>A8ZWM9</accession>
<feature type="domain" description="Metallo-beta-lactamase" evidence="1">
    <location>
        <begin position="23"/>
        <end position="228"/>
    </location>
</feature>
<dbReference type="Gene3D" id="3.60.15.10">
    <property type="entry name" value="Ribonuclease Z/Hydroxyacylglutathione hydrolase-like"/>
    <property type="match status" value="1"/>
</dbReference>
<sequence>MIEEIVPDLFRVKIPLPDTPLKYLNSYVIRAEPRSLIVDTGLNHDVCFEAMQAGLAEIGLDMSKADLFITHMHADHFGLVTRMATDSTQVFFNRLDAEIIENWQGFEPMIQYAVKSGLPEGALRKALDRHPARKFGTDWRPPLQILSDGHQVNAGRYRFTCVHTPGHTQGHMCLYEPAHKILIAGDHLLIDITPNIQCWSEDDDPLNSYMASLDKVRAMDIARVLPGHRRLFDDCHRRVDELKTHHEHRLEEVMEILVAQPGLSAFETASFMTWDIAAENWDAFPPAQKWFATGEAISHLRYLENKNRIFRKTEDPVITYAVK</sequence>
<dbReference type="Gene3D" id="1.10.10.10">
    <property type="entry name" value="Winged helix-like DNA-binding domain superfamily/Winged helix DNA-binding domain"/>
    <property type="match status" value="1"/>
</dbReference>
<keyword evidence="3" id="KW-1185">Reference proteome</keyword>
<dbReference type="InterPro" id="IPR050662">
    <property type="entry name" value="Sec-metab_biosynth-thioest"/>
</dbReference>
<dbReference type="InterPro" id="IPR001279">
    <property type="entry name" value="Metallo-B-lactamas"/>
</dbReference>
<dbReference type="AlphaFoldDB" id="A8ZWM9"/>
<dbReference type="PANTHER" id="PTHR23131:SF4">
    <property type="entry name" value="METALLO-BETA-LACTAMASE SUPERFAMILY POTEIN"/>
    <property type="match status" value="1"/>
</dbReference>
<dbReference type="STRING" id="96561.Dole_2556"/>
<dbReference type="Pfam" id="PF00753">
    <property type="entry name" value="Lactamase_B"/>
    <property type="match status" value="1"/>
</dbReference>
<evidence type="ECO:0000259" key="1">
    <source>
        <dbReference type="SMART" id="SM00849"/>
    </source>
</evidence>
<dbReference type="eggNOG" id="COG0491">
    <property type="taxonomic scope" value="Bacteria"/>
</dbReference>
<protein>
    <submittedName>
        <fullName evidence="2">Beta-lactamase domain protein</fullName>
    </submittedName>
</protein>
<name>A8ZWM9_DESOH</name>
<dbReference type="SMART" id="SM00849">
    <property type="entry name" value="Lactamase_B"/>
    <property type="match status" value="1"/>
</dbReference>
<dbReference type="PANTHER" id="PTHR23131">
    <property type="entry name" value="ENDORIBONUCLEASE LACTB2"/>
    <property type="match status" value="1"/>
</dbReference>
<dbReference type="KEGG" id="dol:Dole_2556"/>
<evidence type="ECO:0000313" key="3">
    <source>
        <dbReference type="Proteomes" id="UP000008561"/>
    </source>
</evidence>
<gene>
    <name evidence="2" type="ordered locus">Dole_2556</name>
</gene>
<evidence type="ECO:0000313" key="2">
    <source>
        <dbReference type="EMBL" id="ABW68360.1"/>
    </source>
</evidence>
<dbReference type="RefSeq" id="WP_012175972.1">
    <property type="nucleotide sequence ID" value="NC_009943.1"/>
</dbReference>